<comment type="caution">
    <text evidence="3">The sequence shown here is derived from an EMBL/GenBank/DDBJ whole genome shotgun (WGS) entry which is preliminary data.</text>
</comment>
<dbReference type="EMBL" id="ASQA01000042">
    <property type="protein sequence ID" value="ETT80879.1"/>
    <property type="molecule type" value="Genomic_DNA"/>
</dbReference>
<sequence length="283" mass="31658">MKKMLKKLSVLFMAIIFLGSLASPIYAKASTPKTKKVTLTEKSRLFTKQGGYGRKSTVAAKKKVTIIKTTKDKWMQTKDKKWIKDGFTGDYIYLSKKTTTYKKEKGSKSAKKLAAGIYKVSVANTNGWIKVKKGSKTYWIKSGKFVDSYIDLGNKKMQDQIVTILNKERAKKKLKPLKQDPKLTKLAIIRSLDMEKNRYFSHTSPTYGSWSNLLKGSGYNTYASGENIAAGYSTATSFMNGWMNSPGHRANILSPNYQKVGIGIVVSGKNAQYPTYGTQIFAK</sequence>
<dbReference type="PANTHER" id="PTHR31157">
    <property type="entry name" value="SCP DOMAIN-CONTAINING PROTEIN"/>
    <property type="match status" value="1"/>
</dbReference>
<reference evidence="3 4" key="1">
    <citation type="journal article" date="2014" name="BMC Genomics">
        <title>Genomic comparison of sporeforming bacilli isolated from milk.</title>
        <authorList>
            <person name="Moreno Switt A.I."/>
            <person name="Andrus A.D."/>
            <person name="Ranieri M.L."/>
            <person name="Orsi R.H."/>
            <person name="Ivy R."/>
            <person name="den Bakker H.C."/>
            <person name="Martin N.H."/>
            <person name="Wiedmann M."/>
            <person name="Boor K.J."/>
        </authorList>
    </citation>
    <scope>NUCLEOTIDE SEQUENCE [LARGE SCALE GENOMIC DNA]</scope>
    <source>
        <strain evidence="3 4">FSL R5-213</strain>
    </source>
</reference>
<organism evidence="3 4">
    <name type="scientific">Viridibacillus arenosi FSL R5-213</name>
    <dbReference type="NCBI Taxonomy" id="1227360"/>
    <lineage>
        <taxon>Bacteria</taxon>
        <taxon>Bacillati</taxon>
        <taxon>Bacillota</taxon>
        <taxon>Bacilli</taxon>
        <taxon>Bacillales</taxon>
        <taxon>Caryophanaceae</taxon>
        <taxon>Viridibacillus</taxon>
    </lineage>
</organism>
<dbReference type="InterPro" id="IPR014044">
    <property type="entry name" value="CAP_dom"/>
</dbReference>
<dbReference type="AlphaFoldDB" id="W4EKV2"/>
<dbReference type="Proteomes" id="UP000019062">
    <property type="component" value="Unassembled WGS sequence"/>
</dbReference>
<dbReference type="eggNOG" id="COG2340">
    <property type="taxonomic scope" value="Bacteria"/>
</dbReference>
<feature type="signal peptide" evidence="1">
    <location>
        <begin position="1"/>
        <end position="22"/>
    </location>
</feature>
<evidence type="ECO:0000256" key="1">
    <source>
        <dbReference type="SAM" id="SignalP"/>
    </source>
</evidence>
<dbReference type="Gene3D" id="3.40.33.10">
    <property type="entry name" value="CAP"/>
    <property type="match status" value="1"/>
</dbReference>
<dbReference type="Pfam" id="PF00188">
    <property type="entry name" value="CAP"/>
    <property type="match status" value="1"/>
</dbReference>
<proteinExistence type="predicted"/>
<keyword evidence="4" id="KW-1185">Reference proteome</keyword>
<gene>
    <name evidence="3" type="ORF">C176_19229</name>
</gene>
<protein>
    <recommendedName>
        <fullName evidence="2">SCP domain-containing protein</fullName>
    </recommendedName>
</protein>
<dbReference type="InterPro" id="IPR035940">
    <property type="entry name" value="CAP_sf"/>
</dbReference>
<accession>W4EKV2</accession>
<dbReference type="CDD" id="cd05379">
    <property type="entry name" value="CAP_bacterial"/>
    <property type="match status" value="1"/>
</dbReference>
<evidence type="ECO:0000259" key="2">
    <source>
        <dbReference type="Pfam" id="PF00188"/>
    </source>
</evidence>
<dbReference type="SUPFAM" id="SSF55797">
    <property type="entry name" value="PR-1-like"/>
    <property type="match status" value="1"/>
</dbReference>
<keyword evidence="1" id="KW-0732">Signal</keyword>
<dbReference type="PANTHER" id="PTHR31157:SF1">
    <property type="entry name" value="SCP DOMAIN-CONTAINING PROTEIN"/>
    <property type="match status" value="1"/>
</dbReference>
<feature type="domain" description="SCP" evidence="2">
    <location>
        <begin position="165"/>
        <end position="280"/>
    </location>
</feature>
<evidence type="ECO:0000313" key="3">
    <source>
        <dbReference type="EMBL" id="ETT80879.1"/>
    </source>
</evidence>
<name>W4EKV2_9BACL</name>
<feature type="chain" id="PRO_5038835035" description="SCP domain-containing protein" evidence="1">
    <location>
        <begin position="23"/>
        <end position="283"/>
    </location>
</feature>
<evidence type="ECO:0000313" key="4">
    <source>
        <dbReference type="Proteomes" id="UP000019062"/>
    </source>
</evidence>